<proteinExistence type="predicted"/>
<name>A0A6G1K0M4_9PLEO</name>
<dbReference type="Proteomes" id="UP000799428">
    <property type="component" value="Unassembled WGS sequence"/>
</dbReference>
<dbReference type="EMBL" id="MU005777">
    <property type="protein sequence ID" value="KAF2705947.1"/>
    <property type="molecule type" value="Genomic_DNA"/>
</dbReference>
<reference evidence="1" key="1">
    <citation type="journal article" date="2020" name="Stud. Mycol.">
        <title>101 Dothideomycetes genomes: a test case for predicting lifestyles and emergence of pathogens.</title>
        <authorList>
            <person name="Haridas S."/>
            <person name="Albert R."/>
            <person name="Binder M."/>
            <person name="Bloem J."/>
            <person name="Labutti K."/>
            <person name="Salamov A."/>
            <person name="Andreopoulos B."/>
            <person name="Baker S."/>
            <person name="Barry K."/>
            <person name="Bills G."/>
            <person name="Bluhm B."/>
            <person name="Cannon C."/>
            <person name="Castanera R."/>
            <person name="Culley D."/>
            <person name="Daum C."/>
            <person name="Ezra D."/>
            <person name="Gonzalez J."/>
            <person name="Henrissat B."/>
            <person name="Kuo A."/>
            <person name="Liang C."/>
            <person name="Lipzen A."/>
            <person name="Lutzoni F."/>
            <person name="Magnuson J."/>
            <person name="Mondo S."/>
            <person name="Nolan M."/>
            <person name="Ohm R."/>
            <person name="Pangilinan J."/>
            <person name="Park H.-J."/>
            <person name="Ramirez L."/>
            <person name="Alfaro M."/>
            <person name="Sun H."/>
            <person name="Tritt A."/>
            <person name="Yoshinaga Y."/>
            <person name="Zwiers L.-H."/>
            <person name="Turgeon B."/>
            <person name="Goodwin S."/>
            <person name="Spatafora J."/>
            <person name="Crous P."/>
            <person name="Grigoriev I."/>
        </authorList>
    </citation>
    <scope>NUCLEOTIDE SEQUENCE</scope>
    <source>
        <strain evidence="1">CBS 279.74</strain>
    </source>
</reference>
<keyword evidence="2" id="KW-1185">Reference proteome</keyword>
<dbReference type="AlphaFoldDB" id="A0A6G1K0M4"/>
<protein>
    <recommendedName>
        <fullName evidence="3">Fucose-specific lectin</fullName>
    </recommendedName>
</protein>
<sequence length="263" mass="29187">MQGELFYIDKDDDTSLREWNWPDGTDLLRVGESGLMNKEGFQADSTSKMSAYWPFILSQGSDGFLQEVVYGGAGTGPTWNVSNTNTRFETTQILAGSAIAIVPAAQSLNTTNIFYQQTDRTITVYRRYDVKSIYQVDDTYPYKKPLPANAAIAAFSTPSTTKPASDVLNVYSLFQDADGKIQMVWHDDPDSIDNWKGPKTFSAFDGADVGTPIACVTMFTFLSHPMETFRIPRCFFVVGGSIRQVKLVGDDWDIVGLVGEEDE</sequence>
<evidence type="ECO:0000313" key="1">
    <source>
        <dbReference type="EMBL" id="KAF2705947.1"/>
    </source>
</evidence>
<accession>A0A6G1K0M4</accession>
<evidence type="ECO:0008006" key="3">
    <source>
        <dbReference type="Google" id="ProtNLM"/>
    </source>
</evidence>
<dbReference type="OrthoDB" id="3800077at2759"/>
<evidence type="ECO:0000313" key="2">
    <source>
        <dbReference type="Proteomes" id="UP000799428"/>
    </source>
</evidence>
<gene>
    <name evidence="1" type="ORF">K504DRAFT_87010</name>
</gene>
<dbReference type="Gene3D" id="2.120.10.70">
    <property type="entry name" value="Fucose-specific lectin"/>
    <property type="match status" value="1"/>
</dbReference>
<dbReference type="SUPFAM" id="SSF89372">
    <property type="entry name" value="Fucose-specific lectin"/>
    <property type="match status" value="1"/>
</dbReference>
<organism evidence="1 2">
    <name type="scientific">Pleomassaria siparia CBS 279.74</name>
    <dbReference type="NCBI Taxonomy" id="1314801"/>
    <lineage>
        <taxon>Eukaryota</taxon>
        <taxon>Fungi</taxon>
        <taxon>Dikarya</taxon>
        <taxon>Ascomycota</taxon>
        <taxon>Pezizomycotina</taxon>
        <taxon>Dothideomycetes</taxon>
        <taxon>Pleosporomycetidae</taxon>
        <taxon>Pleosporales</taxon>
        <taxon>Pleomassariaceae</taxon>
        <taxon>Pleomassaria</taxon>
    </lineage>
</organism>